<evidence type="ECO:0000313" key="3">
    <source>
        <dbReference type="Proteomes" id="UP000799539"/>
    </source>
</evidence>
<evidence type="ECO:0000256" key="1">
    <source>
        <dbReference type="SAM" id="MobiDB-lite"/>
    </source>
</evidence>
<feature type="region of interest" description="Disordered" evidence="1">
    <location>
        <begin position="83"/>
        <end position="128"/>
    </location>
</feature>
<evidence type="ECO:0008006" key="4">
    <source>
        <dbReference type="Google" id="ProtNLM"/>
    </source>
</evidence>
<proteinExistence type="predicted"/>
<dbReference type="Proteomes" id="UP000799539">
    <property type="component" value="Unassembled WGS sequence"/>
</dbReference>
<name>A0A6A6F0W5_9PEZI</name>
<dbReference type="AlphaFoldDB" id="A0A6A6F0W5"/>
<dbReference type="PANTHER" id="PTHR37450">
    <property type="entry name" value="CIPC PROTEIN"/>
    <property type="match status" value="1"/>
</dbReference>
<dbReference type="Pfam" id="PF12585">
    <property type="entry name" value="DUF3759"/>
    <property type="match status" value="1"/>
</dbReference>
<dbReference type="InterPro" id="IPR022234">
    <property type="entry name" value="DUF3759"/>
</dbReference>
<dbReference type="EMBL" id="ML992711">
    <property type="protein sequence ID" value="KAF2206819.1"/>
    <property type="molecule type" value="Genomic_DNA"/>
</dbReference>
<gene>
    <name evidence="2" type="ORF">CERZMDRAFT_115553</name>
</gene>
<sequence length="128" mass="14738">MFGFDEGRDNYQQAYDSDNKAELSHEILAGGASFFAMKKFEDHQRSEGKPVSHAFAKELLGGFAGAEIDRLAETKGADWIDREKAKHQAKKNAEELYDQHYGNNYDQYDPSQQDPPQHLRDHFNDNNW</sequence>
<feature type="compositionally biased region" description="Low complexity" evidence="1">
    <location>
        <begin position="105"/>
        <end position="116"/>
    </location>
</feature>
<dbReference type="PANTHER" id="PTHR37450:SF1">
    <property type="entry name" value="CIPC PROTEIN"/>
    <property type="match status" value="1"/>
</dbReference>
<dbReference type="OrthoDB" id="9895617at2759"/>
<feature type="compositionally biased region" description="Basic and acidic residues" evidence="1">
    <location>
        <begin position="83"/>
        <end position="98"/>
    </location>
</feature>
<keyword evidence="3" id="KW-1185">Reference proteome</keyword>
<evidence type="ECO:0000313" key="2">
    <source>
        <dbReference type="EMBL" id="KAF2206819.1"/>
    </source>
</evidence>
<reference evidence="2" key="1">
    <citation type="journal article" date="2020" name="Stud. Mycol.">
        <title>101 Dothideomycetes genomes: a test case for predicting lifestyles and emergence of pathogens.</title>
        <authorList>
            <person name="Haridas S."/>
            <person name="Albert R."/>
            <person name="Binder M."/>
            <person name="Bloem J."/>
            <person name="Labutti K."/>
            <person name="Salamov A."/>
            <person name="Andreopoulos B."/>
            <person name="Baker S."/>
            <person name="Barry K."/>
            <person name="Bills G."/>
            <person name="Bluhm B."/>
            <person name="Cannon C."/>
            <person name="Castanera R."/>
            <person name="Culley D."/>
            <person name="Daum C."/>
            <person name="Ezra D."/>
            <person name="Gonzalez J."/>
            <person name="Henrissat B."/>
            <person name="Kuo A."/>
            <person name="Liang C."/>
            <person name="Lipzen A."/>
            <person name="Lutzoni F."/>
            <person name="Magnuson J."/>
            <person name="Mondo S."/>
            <person name="Nolan M."/>
            <person name="Ohm R."/>
            <person name="Pangilinan J."/>
            <person name="Park H.-J."/>
            <person name="Ramirez L."/>
            <person name="Alfaro M."/>
            <person name="Sun H."/>
            <person name="Tritt A."/>
            <person name="Yoshinaga Y."/>
            <person name="Zwiers L.-H."/>
            <person name="Turgeon B."/>
            <person name="Goodwin S."/>
            <person name="Spatafora J."/>
            <person name="Crous P."/>
            <person name="Grigoriev I."/>
        </authorList>
    </citation>
    <scope>NUCLEOTIDE SEQUENCE</scope>
    <source>
        <strain evidence="2">SCOH1-5</strain>
    </source>
</reference>
<protein>
    <recommendedName>
        <fullName evidence="4">CipC-like antibiotic response protein</fullName>
    </recommendedName>
</protein>
<accession>A0A6A6F0W5</accession>
<organism evidence="2 3">
    <name type="scientific">Cercospora zeae-maydis SCOH1-5</name>
    <dbReference type="NCBI Taxonomy" id="717836"/>
    <lineage>
        <taxon>Eukaryota</taxon>
        <taxon>Fungi</taxon>
        <taxon>Dikarya</taxon>
        <taxon>Ascomycota</taxon>
        <taxon>Pezizomycotina</taxon>
        <taxon>Dothideomycetes</taxon>
        <taxon>Dothideomycetidae</taxon>
        <taxon>Mycosphaerellales</taxon>
        <taxon>Mycosphaerellaceae</taxon>
        <taxon>Cercospora</taxon>
    </lineage>
</organism>
<feature type="compositionally biased region" description="Basic and acidic residues" evidence="1">
    <location>
        <begin position="117"/>
        <end position="128"/>
    </location>
</feature>